<keyword evidence="2" id="KW-0812">Transmembrane</keyword>
<feature type="compositionally biased region" description="Polar residues" evidence="1">
    <location>
        <begin position="78"/>
        <end position="91"/>
    </location>
</feature>
<feature type="region of interest" description="Disordered" evidence="1">
    <location>
        <begin position="71"/>
        <end position="91"/>
    </location>
</feature>
<feature type="region of interest" description="Disordered" evidence="1">
    <location>
        <begin position="1"/>
        <end position="23"/>
    </location>
</feature>
<evidence type="ECO:0000313" key="4">
    <source>
        <dbReference type="EMBL" id="NYD38465.1"/>
    </source>
</evidence>
<feature type="domain" description="Septum formation-related" evidence="3">
    <location>
        <begin position="91"/>
        <end position="307"/>
    </location>
</feature>
<dbReference type="AlphaFoldDB" id="A0A7Y9E036"/>
<evidence type="ECO:0000259" key="3">
    <source>
        <dbReference type="Pfam" id="PF13845"/>
    </source>
</evidence>
<evidence type="ECO:0000313" key="5">
    <source>
        <dbReference type="Proteomes" id="UP000535890"/>
    </source>
</evidence>
<proteinExistence type="predicted"/>
<reference evidence="4 5" key="1">
    <citation type="submission" date="2020-07" db="EMBL/GenBank/DDBJ databases">
        <title>Sequencing the genomes of 1000 actinobacteria strains.</title>
        <authorList>
            <person name="Klenk H.-P."/>
        </authorList>
    </citation>
    <scope>NUCLEOTIDE SEQUENCE [LARGE SCALE GENOMIC DNA]</scope>
    <source>
        <strain evidence="4 5">DSM 45772</strain>
    </source>
</reference>
<name>A0A7Y9E036_9PSEU</name>
<comment type="caution">
    <text evidence="4">The sequence shown here is derived from an EMBL/GenBank/DDBJ whole genome shotgun (WGS) entry which is preliminary data.</text>
</comment>
<keyword evidence="2" id="KW-1133">Transmembrane helix</keyword>
<protein>
    <recommendedName>
        <fullName evidence="3">Septum formation-related domain-containing protein</fullName>
    </recommendedName>
</protein>
<evidence type="ECO:0000256" key="1">
    <source>
        <dbReference type="SAM" id="MobiDB-lite"/>
    </source>
</evidence>
<sequence>MLVRERPSSGGGDEPDTDRDDHAGRRLIARRGVVGILVGALVMLLAASALAATGSSLGFLGLASNEGGSPGILGGSSTGPSTDRTELPSTPGTCLTWTTADGSDVSQVPCAQSHLFETAGAVQAPLPDGAPFPADAAWQQLVASQCGPVVQGYLAKPLDPTGRYKVGALKPTQSAWEDGDRTVRCGLQAPGRSGALFSSTGKVADTDQAVVFAPGTCLGLAGKEVSDPVSSCTKTHAAEVAGTVDLGSKFPNGLPSVDDQDNFLQPECTRVAQDAVGAQKLTDSKLTVYWTNVNQASWDAGTRRVSCNMGSLLADNSGFAPLTGAVKDGVTIGGAAPASADPLPPAGAPAEAPTTSASTAPSADPDVPAQPVAPQPGLQLPVPLPGLGQPAQTSAPAPAN</sequence>
<evidence type="ECO:0000256" key="2">
    <source>
        <dbReference type="SAM" id="Phobius"/>
    </source>
</evidence>
<organism evidence="4 5">
    <name type="scientific">Actinomycetospora corticicola</name>
    <dbReference type="NCBI Taxonomy" id="663602"/>
    <lineage>
        <taxon>Bacteria</taxon>
        <taxon>Bacillati</taxon>
        <taxon>Actinomycetota</taxon>
        <taxon>Actinomycetes</taxon>
        <taxon>Pseudonocardiales</taxon>
        <taxon>Pseudonocardiaceae</taxon>
        <taxon>Actinomycetospora</taxon>
    </lineage>
</organism>
<feature type="transmembrane region" description="Helical" evidence="2">
    <location>
        <begin position="32"/>
        <end position="52"/>
    </location>
</feature>
<gene>
    <name evidence="4" type="ORF">BJ983_004567</name>
</gene>
<feature type="compositionally biased region" description="Low complexity" evidence="1">
    <location>
        <begin position="348"/>
        <end position="392"/>
    </location>
</feature>
<dbReference type="EMBL" id="JACCBN010000001">
    <property type="protein sequence ID" value="NYD38465.1"/>
    <property type="molecule type" value="Genomic_DNA"/>
</dbReference>
<keyword evidence="5" id="KW-1185">Reference proteome</keyword>
<feature type="region of interest" description="Disordered" evidence="1">
    <location>
        <begin position="336"/>
        <end position="400"/>
    </location>
</feature>
<dbReference type="RefSeq" id="WP_179795906.1">
    <property type="nucleotide sequence ID" value="NZ_BAABHP010000029.1"/>
</dbReference>
<accession>A0A7Y9E036</accession>
<dbReference type="Proteomes" id="UP000535890">
    <property type="component" value="Unassembled WGS sequence"/>
</dbReference>
<keyword evidence="2" id="KW-0472">Membrane</keyword>
<dbReference type="InterPro" id="IPR026004">
    <property type="entry name" value="Septum_form"/>
</dbReference>
<dbReference type="Pfam" id="PF13845">
    <property type="entry name" value="Septum_form"/>
    <property type="match status" value="1"/>
</dbReference>